<dbReference type="PANTHER" id="PTHR23291">
    <property type="entry name" value="BAX INHIBITOR-RELATED"/>
    <property type="match status" value="1"/>
</dbReference>
<feature type="transmembrane region" description="Helical" evidence="5">
    <location>
        <begin position="106"/>
        <end position="128"/>
    </location>
</feature>
<dbReference type="AlphaFoldDB" id="A0ABC9FTQ6"/>
<evidence type="ECO:0000313" key="7">
    <source>
        <dbReference type="EMBL" id="CAL5082155.1"/>
    </source>
</evidence>
<feature type="transmembrane region" description="Helical" evidence="5">
    <location>
        <begin position="228"/>
        <end position="250"/>
    </location>
</feature>
<keyword evidence="2 5" id="KW-0812">Transmembrane</keyword>
<keyword evidence="3 5" id="KW-1133">Transmembrane helix</keyword>
<evidence type="ECO:0000256" key="5">
    <source>
        <dbReference type="RuleBase" id="RU004379"/>
    </source>
</evidence>
<dbReference type="GO" id="GO:0016020">
    <property type="term" value="C:membrane"/>
    <property type="evidence" value="ECO:0007669"/>
    <property type="project" value="UniProtKB-SubCell"/>
</dbReference>
<dbReference type="InterPro" id="IPR006214">
    <property type="entry name" value="Bax_inhibitor_1-related"/>
</dbReference>
<feature type="region of interest" description="Disordered" evidence="6">
    <location>
        <begin position="1"/>
        <end position="22"/>
    </location>
</feature>
<accession>A0ABC9FTQ6</accession>
<feature type="transmembrane region" description="Helical" evidence="5">
    <location>
        <begin position="76"/>
        <end position="100"/>
    </location>
</feature>
<feature type="transmembrane region" description="Helical" evidence="5">
    <location>
        <begin position="198"/>
        <end position="216"/>
    </location>
</feature>
<dbReference type="Pfam" id="PF01027">
    <property type="entry name" value="Bax1-I"/>
    <property type="match status" value="1"/>
</dbReference>
<proteinExistence type="inferred from homology"/>
<organism evidence="7 8">
    <name type="scientific">Urochloa decumbens</name>
    <dbReference type="NCBI Taxonomy" id="240449"/>
    <lineage>
        <taxon>Eukaryota</taxon>
        <taxon>Viridiplantae</taxon>
        <taxon>Streptophyta</taxon>
        <taxon>Embryophyta</taxon>
        <taxon>Tracheophyta</taxon>
        <taxon>Spermatophyta</taxon>
        <taxon>Magnoliopsida</taxon>
        <taxon>Liliopsida</taxon>
        <taxon>Poales</taxon>
        <taxon>Poaceae</taxon>
        <taxon>PACMAD clade</taxon>
        <taxon>Panicoideae</taxon>
        <taxon>Panicodae</taxon>
        <taxon>Paniceae</taxon>
        <taxon>Melinidinae</taxon>
        <taxon>Urochloa</taxon>
    </lineage>
</organism>
<dbReference type="Proteomes" id="UP001497457">
    <property type="component" value="Chromosome 7b"/>
</dbReference>
<evidence type="ECO:0000313" key="8">
    <source>
        <dbReference type="Proteomes" id="UP001497457"/>
    </source>
</evidence>
<protein>
    <submittedName>
        <fullName evidence="7">Uncharacterized protein</fullName>
    </submittedName>
</protein>
<gene>
    <name evidence="7" type="ORF">URODEC1_LOCUS109119</name>
</gene>
<evidence type="ECO:0000256" key="6">
    <source>
        <dbReference type="SAM" id="MobiDB-lite"/>
    </source>
</evidence>
<dbReference type="EMBL" id="OZ075117">
    <property type="protein sequence ID" value="CAL5082155.1"/>
    <property type="molecule type" value="Genomic_DNA"/>
</dbReference>
<keyword evidence="4 5" id="KW-0472">Membrane</keyword>
<evidence type="ECO:0000256" key="4">
    <source>
        <dbReference type="ARBA" id="ARBA00023136"/>
    </source>
</evidence>
<name>A0ABC9FTQ6_9POAL</name>
<dbReference type="PANTHER" id="PTHR23291:SF39">
    <property type="entry name" value="OS11G0581900 PROTEIN"/>
    <property type="match status" value="1"/>
</dbReference>
<keyword evidence="8" id="KW-1185">Reference proteome</keyword>
<evidence type="ECO:0000256" key="3">
    <source>
        <dbReference type="ARBA" id="ARBA00022989"/>
    </source>
</evidence>
<reference evidence="7" key="1">
    <citation type="submission" date="2024-10" db="EMBL/GenBank/DDBJ databases">
        <authorList>
            <person name="Ryan C."/>
        </authorList>
    </citation>
    <scope>NUCLEOTIDE SEQUENCE [LARGE SCALE GENOMIC DNA]</scope>
</reference>
<evidence type="ECO:0000256" key="2">
    <source>
        <dbReference type="ARBA" id="ARBA00022692"/>
    </source>
</evidence>
<feature type="transmembrane region" description="Helical" evidence="5">
    <location>
        <begin position="140"/>
        <end position="162"/>
    </location>
</feature>
<evidence type="ECO:0000256" key="1">
    <source>
        <dbReference type="ARBA" id="ARBA00004141"/>
    </source>
</evidence>
<comment type="similarity">
    <text evidence="5">Belongs to the BI1 family.</text>
</comment>
<feature type="transmembrane region" description="Helical" evidence="5">
    <location>
        <begin position="168"/>
        <end position="191"/>
    </location>
</feature>
<comment type="subcellular location">
    <subcellularLocation>
        <location evidence="1">Membrane</location>
        <topology evidence="1">Multi-pass membrane protein</topology>
    </subcellularLocation>
</comment>
<sequence length="285" mass="31377">MPPSPRPSVPIAHLKDPESHAAMSEVEPDLEAGVAAASAKAPVKLEAAATAAAVTPPPQNVEEETPRLQWEFVRKVYAVILLQYWLAGGILAVICFVPAVPRFFKSPHVAVDIVFIAVLVAPLIALWPMLKYREKHPVNLLLLGLVTLCFSLSIGILTSIFTSIGTTVLQSVILTEVAMINLIIYTFWAAIRNYEVTFLCPFLITHLLTFVVYMTIQVICPLGDVNMTVFGCLATMLFVAFIIHDIVLLIKRHKYKEHIFAAISLYSDLINLALSCLSPSKSLVR</sequence>